<dbReference type="PANTHER" id="PTHR12146:SF0">
    <property type="entry name" value="RIBOSOMAL PROTEIN S10"/>
    <property type="match status" value="1"/>
</dbReference>
<dbReference type="InterPro" id="IPR036388">
    <property type="entry name" value="WH-like_DNA-bd_sf"/>
</dbReference>
<dbReference type="EMBL" id="KB740475">
    <property type="protein sequence ID" value="ENN80581.1"/>
    <property type="molecule type" value="Genomic_DNA"/>
</dbReference>
<dbReference type="AlphaFoldDB" id="N6UIW9"/>
<comment type="similarity">
    <text evidence="2">Belongs to the eukaryotic ribosomal protein eS10 family.</text>
</comment>
<dbReference type="InterPro" id="IPR037447">
    <property type="entry name" value="Ribosomal_eS10"/>
</dbReference>
<keyword evidence="5" id="KW-0687">Ribonucleoprotein</keyword>
<keyword evidence="4" id="KW-0689">Ribosomal protein</keyword>
<dbReference type="FunFam" id="1.10.10.10:FF:000025">
    <property type="entry name" value="40S ribosomal protein S10"/>
    <property type="match status" value="1"/>
</dbReference>
<accession>N6UIW9</accession>
<dbReference type="PANTHER" id="PTHR12146">
    <property type="entry name" value="40S RIBOSOMAL PROTEIN S10"/>
    <property type="match status" value="1"/>
</dbReference>
<dbReference type="GO" id="GO:0003735">
    <property type="term" value="F:structural constituent of ribosome"/>
    <property type="evidence" value="ECO:0007669"/>
    <property type="project" value="TreeGrafter"/>
</dbReference>
<dbReference type="GO" id="GO:0003723">
    <property type="term" value="F:RNA binding"/>
    <property type="evidence" value="ECO:0007669"/>
    <property type="project" value="TreeGrafter"/>
</dbReference>
<name>N6UIW9_DENPD</name>
<dbReference type="GO" id="GO:0022627">
    <property type="term" value="C:cytosolic small ribosomal subunit"/>
    <property type="evidence" value="ECO:0007669"/>
    <property type="project" value="TreeGrafter"/>
</dbReference>
<keyword evidence="3" id="KW-0963">Cytoplasm</keyword>
<sequence length="268" mass="30540">MLMPKENRVAIFEHLFREGVMVAKKDYHAPKHMELQNIPNLQVIKALQSLKSKGYVKEQFAWRHFYWYLTNTGIEYLRTFLHLPSEIVPSTLKRQARTESARPRPAGAPRSDMLPKGTEDRTGYSCSMVFKVLILLAVCLVLAQDDKPIVDVQYAEPYVLGAATQAYLHPGVQGAFAFDPALAEPPKCSECVENTFANNLMFHFENESIQRIAILLSLLVLSCFAAPLPEADPKASPWVYFGWGPYWRSWYWSYPPVVYYGTPHVVVP</sequence>
<protein>
    <submittedName>
        <fullName evidence="6">Uncharacterized protein</fullName>
    </submittedName>
</protein>
<comment type="subcellular location">
    <subcellularLocation>
        <location evidence="1">Cytoplasm</location>
    </subcellularLocation>
</comment>
<proteinExistence type="inferred from homology"/>
<organism evidence="6">
    <name type="scientific">Dendroctonus ponderosae</name>
    <name type="common">Mountain pine beetle</name>
    <dbReference type="NCBI Taxonomy" id="77166"/>
    <lineage>
        <taxon>Eukaryota</taxon>
        <taxon>Metazoa</taxon>
        <taxon>Ecdysozoa</taxon>
        <taxon>Arthropoda</taxon>
        <taxon>Hexapoda</taxon>
        <taxon>Insecta</taxon>
        <taxon>Pterygota</taxon>
        <taxon>Neoptera</taxon>
        <taxon>Endopterygota</taxon>
        <taxon>Coleoptera</taxon>
        <taxon>Polyphaga</taxon>
        <taxon>Cucujiformia</taxon>
        <taxon>Curculionidae</taxon>
        <taxon>Scolytinae</taxon>
        <taxon>Dendroctonus</taxon>
    </lineage>
</organism>
<dbReference type="Gene3D" id="1.10.10.10">
    <property type="entry name" value="Winged helix-like DNA-binding domain superfamily/Winged helix DNA-binding domain"/>
    <property type="match status" value="1"/>
</dbReference>
<evidence type="ECO:0000256" key="3">
    <source>
        <dbReference type="ARBA" id="ARBA00022490"/>
    </source>
</evidence>
<dbReference type="InterPro" id="IPR005326">
    <property type="entry name" value="Plectin_eS10_N"/>
</dbReference>
<dbReference type="OrthoDB" id="5211809at2759"/>
<feature type="non-terminal residue" evidence="6">
    <location>
        <position position="1"/>
    </location>
</feature>
<evidence type="ECO:0000313" key="6">
    <source>
        <dbReference type="EMBL" id="ENN80581.1"/>
    </source>
</evidence>
<dbReference type="Pfam" id="PF03501">
    <property type="entry name" value="S10_plectin"/>
    <property type="match status" value="1"/>
</dbReference>
<dbReference type="HOGENOM" id="CLU_089349_3_0_1"/>
<evidence type="ECO:0000256" key="4">
    <source>
        <dbReference type="ARBA" id="ARBA00022980"/>
    </source>
</evidence>
<gene>
    <name evidence="6" type="ORF">YQE_03000</name>
</gene>
<evidence type="ECO:0000256" key="5">
    <source>
        <dbReference type="ARBA" id="ARBA00023274"/>
    </source>
</evidence>
<evidence type="ECO:0000256" key="2">
    <source>
        <dbReference type="ARBA" id="ARBA00007278"/>
    </source>
</evidence>
<evidence type="ECO:0000256" key="1">
    <source>
        <dbReference type="ARBA" id="ARBA00004496"/>
    </source>
</evidence>
<dbReference type="GO" id="GO:0002181">
    <property type="term" value="P:cytoplasmic translation"/>
    <property type="evidence" value="ECO:0007669"/>
    <property type="project" value="UniProtKB-ARBA"/>
</dbReference>
<reference evidence="6" key="1">
    <citation type="journal article" date="2013" name="Genome Biol.">
        <title>Draft genome of the mountain pine beetle, Dendroctonus ponderosae Hopkins, a major forest pest.</title>
        <authorList>
            <person name="Keeling C.I."/>
            <person name="Yuen M.M."/>
            <person name="Liao N.Y."/>
            <person name="Docking T.R."/>
            <person name="Chan S.K."/>
            <person name="Taylor G.A."/>
            <person name="Palmquist D.L."/>
            <person name="Jackman S.D."/>
            <person name="Nguyen A."/>
            <person name="Li M."/>
            <person name="Henderson H."/>
            <person name="Janes J.K."/>
            <person name="Zhao Y."/>
            <person name="Pandoh P."/>
            <person name="Moore R."/>
            <person name="Sperling F.A."/>
            <person name="Huber D.P."/>
            <person name="Birol I."/>
            <person name="Jones S.J."/>
            <person name="Bohlmann J."/>
        </authorList>
    </citation>
    <scope>NUCLEOTIDE SEQUENCE</scope>
</reference>